<feature type="transmembrane region" description="Helical" evidence="8">
    <location>
        <begin position="34"/>
        <end position="55"/>
    </location>
</feature>
<feature type="transmembrane region" description="Helical" evidence="8">
    <location>
        <begin position="141"/>
        <end position="163"/>
    </location>
</feature>
<feature type="transmembrane region" description="Helical" evidence="8">
    <location>
        <begin position="216"/>
        <end position="238"/>
    </location>
</feature>
<comment type="subcellular location">
    <subcellularLocation>
        <location evidence="1">Membrane</location>
        <topology evidence="1">Multi-pass membrane protein</topology>
    </subcellularLocation>
</comment>
<evidence type="ECO:0000256" key="8">
    <source>
        <dbReference type="SAM" id="Phobius"/>
    </source>
</evidence>
<keyword evidence="5 8" id="KW-0812">Transmembrane</keyword>
<sequence>MERISPKQLFMLTMLFQIGSTVIFGFASNAGRDAWIATLISTGIGIFIIFIYTLLMQLLPGLTLVEWFQTQFGQWLGTPIAWLFPILFLYNAGRTLGDVKDLLITTILPGTPEWIVLGLFMIAITYVLLSGIEVIARLAEMILPVILLLFFIEIILIFGSHTIHFERLQPILGEGWGRVWKAVWPLGILQSFGETIAFAMIWPLTKQPERIRKTTILATILFGMSITIFDVLAILTFGEGTFSSSSYPLFRLAKVISIADFLENLDALGILYFVSTAFFKTTLQMYTAIRGIQQLMYIHNSHLLIYPTAVIVLYLGLTISKSTAEHVFSAMKIFPC</sequence>
<evidence type="ECO:0000256" key="7">
    <source>
        <dbReference type="ARBA" id="ARBA00023136"/>
    </source>
</evidence>
<dbReference type="Pfam" id="PF03845">
    <property type="entry name" value="Spore_permease"/>
    <property type="match status" value="1"/>
</dbReference>
<dbReference type="Proteomes" id="UP000616779">
    <property type="component" value="Unassembled WGS sequence"/>
</dbReference>
<evidence type="ECO:0000256" key="2">
    <source>
        <dbReference type="ARBA" id="ARBA00007998"/>
    </source>
</evidence>
<gene>
    <name evidence="9" type="ORF">GC098_35970</name>
</gene>
<dbReference type="EMBL" id="WHOA01000246">
    <property type="protein sequence ID" value="NOU76699.1"/>
    <property type="molecule type" value="Genomic_DNA"/>
</dbReference>
<feature type="transmembrane region" description="Helical" evidence="8">
    <location>
        <begin position="9"/>
        <end position="28"/>
    </location>
</feature>
<comment type="caution">
    <text evidence="9">The sequence shown here is derived from an EMBL/GenBank/DDBJ whole genome shotgun (WGS) entry which is preliminary data.</text>
</comment>
<accession>A0ABX1YA45</accession>
<feature type="transmembrane region" description="Helical" evidence="8">
    <location>
        <begin position="112"/>
        <end position="129"/>
    </location>
</feature>
<name>A0ABX1YA45_9BACL</name>
<feature type="transmembrane region" description="Helical" evidence="8">
    <location>
        <begin position="301"/>
        <end position="319"/>
    </location>
</feature>
<keyword evidence="3" id="KW-0813">Transport</keyword>
<feature type="transmembrane region" description="Helical" evidence="8">
    <location>
        <begin position="270"/>
        <end position="289"/>
    </location>
</feature>
<organism evidence="9 10">
    <name type="scientific">Paenibacillus phytorum</name>
    <dbReference type="NCBI Taxonomy" id="2654977"/>
    <lineage>
        <taxon>Bacteria</taxon>
        <taxon>Bacillati</taxon>
        <taxon>Bacillota</taxon>
        <taxon>Bacilli</taxon>
        <taxon>Bacillales</taxon>
        <taxon>Paenibacillaceae</taxon>
        <taxon>Paenibacillus</taxon>
    </lineage>
</organism>
<evidence type="ECO:0000313" key="9">
    <source>
        <dbReference type="EMBL" id="NOU76699.1"/>
    </source>
</evidence>
<evidence type="ECO:0000256" key="3">
    <source>
        <dbReference type="ARBA" id="ARBA00022448"/>
    </source>
</evidence>
<evidence type="ECO:0000313" key="10">
    <source>
        <dbReference type="Proteomes" id="UP000616779"/>
    </source>
</evidence>
<comment type="similarity">
    <text evidence="2">Belongs to the amino acid-polyamine-organocation (APC) superfamily. Spore germination protein (SGP) (TC 2.A.3.9) family.</text>
</comment>
<evidence type="ECO:0000256" key="1">
    <source>
        <dbReference type="ARBA" id="ARBA00004141"/>
    </source>
</evidence>
<dbReference type="RefSeq" id="WP_216625555.1">
    <property type="nucleotide sequence ID" value="NZ_WHOA01000246.1"/>
</dbReference>
<evidence type="ECO:0000256" key="4">
    <source>
        <dbReference type="ARBA" id="ARBA00022544"/>
    </source>
</evidence>
<dbReference type="NCBIfam" id="TIGR00912">
    <property type="entry name" value="2A0309"/>
    <property type="match status" value="1"/>
</dbReference>
<dbReference type="PANTHER" id="PTHR34975:SF2">
    <property type="entry name" value="SPORE GERMINATION PROTEIN A2"/>
    <property type="match status" value="1"/>
</dbReference>
<dbReference type="InterPro" id="IPR004761">
    <property type="entry name" value="Spore_GerAB"/>
</dbReference>
<keyword evidence="4" id="KW-0309">Germination</keyword>
<keyword evidence="10" id="KW-1185">Reference proteome</keyword>
<evidence type="ECO:0000256" key="6">
    <source>
        <dbReference type="ARBA" id="ARBA00022989"/>
    </source>
</evidence>
<dbReference type="PANTHER" id="PTHR34975">
    <property type="entry name" value="SPORE GERMINATION PROTEIN A2"/>
    <property type="match status" value="1"/>
</dbReference>
<protein>
    <submittedName>
        <fullName evidence="9">GerAB/ArcD/ProY family transporter</fullName>
    </submittedName>
</protein>
<keyword evidence="7 8" id="KW-0472">Membrane</keyword>
<feature type="transmembrane region" description="Helical" evidence="8">
    <location>
        <begin position="75"/>
        <end position="92"/>
    </location>
</feature>
<keyword evidence="6 8" id="KW-1133">Transmembrane helix</keyword>
<reference evidence="9 10" key="1">
    <citation type="submission" date="2019-10" db="EMBL/GenBank/DDBJ databases">
        <title>Description of Paenibacillus terrestris sp. nov.</title>
        <authorList>
            <person name="Carlier A."/>
            <person name="Qi S."/>
        </authorList>
    </citation>
    <scope>NUCLEOTIDE SEQUENCE [LARGE SCALE GENOMIC DNA]</scope>
    <source>
        <strain evidence="9 10">LMG 31458</strain>
    </source>
</reference>
<evidence type="ECO:0000256" key="5">
    <source>
        <dbReference type="ARBA" id="ARBA00022692"/>
    </source>
</evidence>
<proteinExistence type="inferred from homology"/>